<evidence type="ECO:0000313" key="2">
    <source>
        <dbReference type="EMBL" id="EIM93822.1"/>
    </source>
</evidence>
<evidence type="ECO:0000313" key="3">
    <source>
        <dbReference type="Proteomes" id="UP000004980"/>
    </source>
</evidence>
<dbReference type="Gene3D" id="3.40.50.300">
    <property type="entry name" value="P-loop containing nucleotide triphosphate hydrolases"/>
    <property type="match status" value="1"/>
</dbReference>
<keyword evidence="2" id="KW-0482">Metalloprotease</keyword>
<dbReference type="GO" id="GO:0008237">
    <property type="term" value="F:metallopeptidase activity"/>
    <property type="evidence" value="ECO:0007669"/>
    <property type="project" value="UniProtKB-KW"/>
</dbReference>
<dbReference type="InterPro" id="IPR027417">
    <property type="entry name" value="P-loop_NTPase"/>
</dbReference>
<keyword evidence="3" id="KW-1185">Reference proteome</keyword>
<feature type="domain" description="ATPase AAA-type core" evidence="1">
    <location>
        <begin position="48"/>
        <end position="82"/>
    </location>
</feature>
<keyword evidence="2" id="KW-0378">Hydrolase</keyword>
<sequence length="96" mass="10220">MLTKTSRLITFADVAGSEEAQQELAEIVQYLKDPPKFQRLGAKVPKGLLLVGPPGTGETLLARAVAVEAGVPFISTKSESEIVKARVLATKSGSRR</sequence>
<gene>
    <name evidence="2" type="ORF">WQE_47309</name>
</gene>
<dbReference type="Pfam" id="PF00004">
    <property type="entry name" value="AAA"/>
    <property type="match status" value="1"/>
</dbReference>
<dbReference type="Proteomes" id="UP000004980">
    <property type="component" value="Unassembled WGS sequence"/>
</dbReference>
<dbReference type="SUPFAM" id="SSF52540">
    <property type="entry name" value="P-loop containing nucleoside triphosphate hydrolases"/>
    <property type="match status" value="1"/>
</dbReference>
<name>A0ABN0F5E3_9BURK</name>
<organism evidence="2 3">
    <name type="scientific">Paraburkholderia hospita</name>
    <dbReference type="NCBI Taxonomy" id="169430"/>
    <lineage>
        <taxon>Bacteria</taxon>
        <taxon>Pseudomonadati</taxon>
        <taxon>Pseudomonadota</taxon>
        <taxon>Betaproteobacteria</taxon>
        <taxon>Burkholderiales</taxon>
        <taxon>Burkholderiaceae</taxon>
        <taxon>Paraburkholderia</taxon>
    </lineage>
</organism>
<dbReference type="EMBL" id="AKAU01000292">
    <property type="protein sequence ID" value="EIM93822.1"/>
    <property type="molecule type" value="Genomic_DNA"/>
</dbReference>
<accession>A0ABN0F5E3</accession>
<dbReference type="InterPro" id="IPR003959">
    <property type="entry name" value="ATPase_AAA_core"/>
</dbReference>
<evidence type="ECO:0000259" key="1">
    <source>
        <dbReference type="Pfam" id="PF00004"/>
    </source>
</evidence>
<comment type="caution">
    <text evidence="2">The sequence shown here is derived from an EMBL/GenBank/DDBJ whole genome shotgun (WGS) entry which is preliminary data.</text>
</comment>
<proteinExistence type="predicted"/>
<dbReference type="PANTHER" id="PTHR23076">
    <property type="entry name" value="METALLOPROTEASE M41 FTSH"/>
    <property type="match status" value="1"/>
</dbReference>
<reference evidence="2 3" key="1">
    <citation type="journal article" date="2012" name="J. Bacteriol.">
        <title>Draft Genome Sequence of the Soil Bacterium Burkholderia terrae Strain BS001, Which Interacts with Fungal Surface Structures.</title>
        <authorList>
            <person name="Nazir R."/>
            <person name="Hansen M.A."/>
            <person name="Sorensen S."/>
            <person name="van Elsas J.D."/>
        </authorList>
    </citation>
    <scope>NUCLEOTIDE SEQUENCE [LARGE SCALE GENOMIC DNA]</scope>
    <source>
        <strain evidence="2 3">BS001</strain>
    </source>
</reference>
<keyword evidence="2" id="KW-0645">Protease</keyword>
<protein>
    <submittedName>
        <fullName evidence="2">ATP-dependent metalloprotease FtsH</fullName>
    </submittedName>
</protein>
<dbReference type="PANTHER" id="PTHR23076:SF97">
    <property type="entry name" value="ATP-DEPENDENT ZINC METALLOPROTEASE YME1L1"/>
    <property type="match status" value="1"/>
</dbReference>